<evidence type="ECO:0000313" key="3">
    <source>
        <dbReference type="Proteomes" id="UP000007014"/>
    </source>
</evidence>
<dbReference type="PANTHER" id="PTHR43173">
    <property type="entry name" value="ABC1 FAMILY PROTEIN"/>
    <property type="match status" value="1"/>
</dbReference>
<dbReference type="Pfam" id="PF03109">
    <property type="entry name" value="ABC1"/>
    <property type="match status" value="1"/>
</dbReference>
<feature type="domain" description="Protein kinase" evidence="1">
    <location>
        <begin position="149"/>
        <end position="504"/>
    </location>
</feature>
<evidence type="ECO:0000259" key="1">
    <source>
        <dbReference type="PROSITE" id="PS50011"/>
    </source>
</evidence>
<dbReference type="Proteomes" id="UP000007014">
    <property type="component" value="Chromosome 14"/>
</dbReference>
<accession>M1V5U1</accession>
<dbReference type="InterPro" id="IPR000719">
    <property type="entry name" value="Prot_kinase_dom"/>
</dbReference>
<dbReference type="InterPro" id="IPR051130">
    <property type="entry name" value="Mito_struct-func_regulator"/>
</dbReference>
<dbReference type="OrthoDB" id="3776at2759"/>
<dbReference type="GeneID" id="16995392"/>
<dbReference type="EMBL" id="AP006496">
    <property type="protein sequence ID" value="BAM81260.1"/>
    <property type="molecule type" value="Genomic_DNA"/>
</dbReference>
<dbReference type="PROSITE" id="PS50011">
    <property type="entry name" value="PROTEIN_KINASE_DOM"/>
    <property type="match status" value="1"/>
</dbReference>
<evidence type="ECO:0000313" key="2">
    <source>
        <dbReference type="EMBL" id="BAM81260.1"/>
    </source>
</evidence>
<organism evidence="2 3">
    <name type="scientific">Cyanidioschyzon merolae (strain NIES-3377 / 10D)</name>
    <name type="common">Unicellular red alga</name>
    <dbReference type="NCBI Taxonomy" id="280699"/>
    <lineage>
        <taxon>Eukaryota</taxon>
        <taxon>Rhodophyta</taxon>
        <taxon>Bangiophyceae</taxon>
        <taxon>Cyanidiales</taxon>
        <taxon>Cyanidiaceae</taxon>
        <taxon>Cyanidioschyzon</taxon>
    </lineage>
</organism>
<dbReference type="HOGENOM" id="CLU_006533_8_2_1"/>
<dbReference type="OMA" id="ICNGPEA"/>
<dbReference type="RefSeq" id="XP_005537296.1">
    <property type="nucleotide sequence ID" value="XM_005537239.1"/>
</dbReference>
<dbReference type="GO" id="GO:0005524">
    <property type="term" value="F:ATP binding"/>
    <property type="evidence" value="ECO:0007669"/>
    <property type="project" value="InterPro"/>
</dbReference>
<proteinExistence type="predicted"/>
<dbReference type="InterPro" id="IPR004147">
    <property type="entry name" value="ABC1_dom"/>
</dbReference>
<keyword evidence="3" id="KW-1185">Reference proteome</keyword>
<dbReference type="GO" id="GO:0004672">
    <property type="term" value="F:protein kinase activity"/>
    <property type="evidence" value="ECO:0007669"/>
    <property type="project" value="InterPro"/>
</dbReference>
<sequence>MFEVRQQTRPLTRFTGKPPESRMPWDVRFRLWRRSTEFWWRAGSIYCSYKWSQFFIGALGRLGALNRDAAWSSQHERASKAMYNMCSEMRGFLIKAGQFLATRADFLPEPFIRRLSKLHDDVEPITAAAAQRVVASELGIQHLDDIFECFESDPLGAASISQVHRAKLRKSIASAALGKRHRDTWVAVKVQYPDAENMMLNDLASLLILARFLQRYELKFDLESPVLELQSQIRQEFDFIREAANTERIRSLVLGSRKLRARIQVPRIYHATKRLIIMEYLDGVPIPQLEEELRRRRVRIPARLERMLERNLMDSIALVYGKMLLGKGFFQADPHPGNMLVLQRNWSGNRSFFKGTLAYLGLVEPTIQLGLLDFGQCKQLTPERLRQLRALMRAMYRGHHVAAAFFDLGIALEREPEFYDPNDVAILAYSMFDTRPLPAGRSISPFDPNCPLKQTPVRHLPGDLFFVLRTIQILRGLQSRMQSRQCLNTSLAKEWCGRWGLCAD</sequence>
<dbReference type="PANTHER" id="PTHR43173:SF12">
    <property type="entry name" value="PROTEIN KINASE SUPERFAMILY PROTEIN"/>
    <property type="match status" value="1"/>
</dbReference>
<reference evidence="2 3" key="1">
    <citation type="journal article" date="2004" name="Nature">
        <title>Genome sequence of the ultrasmall unicellular red alga Cyanidioschyzon merolae 10D.</title>
        <authorList>
            <person name="Matsuzaki M."/>
            <person name="Misumi O."/>
            <person name="Shin-i T."/>
            <person name="Maruyama S."/>
            <person name="Takahara M."/>
            <person name="Miyagishima S."/>
            <person name="Mori T."/>
            <person name="Nishida K."/>
            <person name="Yagisawa F."/>
            <person name="Nishida K."/>
            <person name="Yoshida Y."/>
            <person name="Nishimura Y."/>
            <person name="Nakao S."/>
            <person name="Kobayashi T."/>
            <person name="Momoyama Y."/>
            <person name="Higashiyama T."/>
            <person name="Minoda A."/>
            <person name="Sano M."/>
            <person name="Nomoto H."/>
            <person name="Oishi K."/>
            <person name="Hayashi H."/>
            <person name="Ohta F."/>
            <person name="Nishizaka S."/>
            <person name="Haga S."/>
            <person name="Miura S."/>
            <person name="Morishita T."/>
            <person name="Kabeya Y."/>
            <person name="Terasawa K."/>
            <person name="Suzuki Y."/>
            <person name="Ishii Y."/>
            <person name="Asakawa S."/>
            <person name="Takano H."/>
            <person name="Ohta N."/>
            <person name="Kuroiwa H."/>
            <person name="Tanaka K."/>
            <person name="Shimizu N."/>
            <person name="Sugano S."/>
            <person name="Sato N."/>
            <person name="Nozaki H."/>
            <person name="Ogasawara N."/>
            <person name="Kohara Y."/>
            <person name="Kuroiwa T."/>
        </authorList>
    </citation>
    <scope>NUCLEOTIDE SEQUENCE [LARGE SCALE GENOMIC DNA]</scope>
    <source>
        <strain evidence="2 3">10D</strain>
    </source>
</reference>
<reference evidence="2 3" key="2">
    <citation type="journal article" date="2007" name="BMC Biol.">
        <title>A 100%-complete sequence reveals unusually simple genomic features in the hot-spring red alga Cyanidioschyzon merolae.</title>
        <authorList>
            <person name="Nozaki H."/>
            <person name="Takano H."/>
            <person name="Misumi O."/>
            <person name="Terasawa K."/>
            <person name="Matsuzaki M."/>
            <person name="Maruyama S."/>
            <person name="Nishida K."/>
            <person name="Yagisawa F."/>
            <person name="Yoshida Y."/>
            <person name="Fujiwara T."/>
            <person name="Takio S."/>
            <person name="Tamura K."/>
            <person name="Chung S.J."/>
            <person name="Nakamura S."/>
            <person name="Kuroiwa H."/>
            <person name="Tanaka K."/>
            <person name="Sato N."/>
            <person name="Kuroiwa T."/>
        </authorList>
    </citation>
    <scope>NUCLEOTIDE SEQUENCE [LARGE SCALE GENOMIC DNA]</scope>
    <source>
        <strain evidence="2 3">10D</strain>
    </source>
</reference>
<dbReference type="eggNOG" id="KOG1235">
    <property type="taxonomic scope" value="Eukaryota"/>
</dbReference>
<dbReference type="InterPro" id="IPR011009">
    <property type="entry name" value="Kinase-like_dom_sf"/>
</dbReference>
<dbReference type="Gramene" id="CMN159CT">
    <property type="protein sequence ID" value="CMN159CT"/>
    <property type="gene ID" value="CMN159C"/>
</dbReference>
<dbReference type="CDD" id="cd05121">
    <property type="entry name" value="ABC1_ADCK3-like"/>
    <property type="match status" value="1"/>
</dbReference>
<protein>
    <recommendedName>
        <fullName evidence="1">Protein kinase domain-containing protein</fullName>
    </recommendedName>
</protein>
<dbReference type="AlphaFoldDB" id="M1V5U1"/>
<dbReference type="KEGG" id="cme:CYME_CMN159C"/>
<name>M1V5U1_CYAM1</name>
<gene>
    <name evidence="2" type="ORF">CYME_CMN159C</name>
</gene>
<dbReference type="SUPFAM" id="SSF56112">
    <property type="entry name" value="Protein kinase-like (PK-like)"/>
    <property type="match status" value="1"/>
</dbReference>